<evidence type="ECO:0000313" key="1">
    <source>
        <dbReference type="EMBL" id="BAS26159.1"/>
    </source>
</evidence>
<dbReference type="AlphaFoldDB" id="A0A0K2SH80"/>
<dbReference type="RefSeq" id="WP_068133369.1">
    <property type="nucleotide sequence ID" value="NZ_AP014924.1"/>
</dbReference>
<dbReference type="OrthoDB" id="9809586at2"/>
<dbReference type="SUPFAM" id="SSF51735">
    <property type="entry name" value="NAD(P)-binding Rossmann-fold domains"/>
    <property type="match status" value="1"/>
</dbReference>
<name>A0A0K2SH80_LIMPI</name>
<sequence length="95" mass="10483">MRAIGRAAGWSGRLVSVPREGLPQGWSEHGNYAQHLSADTTRIRRELGYRESVSVEEGLTRTVAWERVHPPAPVLPEAFDYSAEDAVLAGLKRGE</sequence>
<reference evidence="2" key="2">
    <citation type="journal article" date="2016" name="Int. J. Syst. Evol. Microbiol.">
        <title>Complete genome sequence and cell structure of Limnochorda pilosa, a Gram-negative spore-former within the phylum Firmicutes.</title>
        <authorList>
            <person name="Watanabe M."/>
            <person name="Kojima H."/>
            <person name="Fukui M."/>
        </authorList>
    </citation>
    <scope>NUCLEOTIDE SEQUENCE [LARGE SCALE GENOMIC DNA]</scope>
    <source>
        <strain evidence="2">HC45</strain>
    </source>
</reference>
<dbReference type="KEGG" id="lpil:LIP_0302"/>
<dbReference type="InterPro" id="IPR036291">
    <property type="entry name" value="NAD(P)-bd_dom_sf"/>
</dbReference>
<protein>
    <submittedName>
        <fullName evidence="1">NAD-dependent epimerase/dehydratase</fullName>
    </submittedName>
</protein>
<accession>A0A0K2SH80</accession>
<proteinExistence type="predicted"/>
<evidence type="ECO:0000313" key="2">
    <source>
        <dbReference type="Proteomes" id="UP000065807"/>
    </source>
</evidence>
<organism evidence="1 2">
    <name type="scientific">Limnochorda pilosa</name>
    <dbReference type="NCBI Taxonomy" id="1555112"/>
    <lineage>
        <taxon>Bacteria</taxon>
        <taxon>Bacillati</taxon>
        <taxon>Bacillota</taxon>
        <taxon>Limnochordia</taxon>
        <taxon>Limnochordales</taxon>
        <taxon>Limnochordaceae</taxon>
        <taxon>Limnochorda</taxon>
    </lineage>
</organism>
<dbReference type="Proteomes" id="UP000065807">
    <property type="component" value="Chromosome"/>
</dbReference>
<dbReference type="Gene3D" id="3.90.25.10">
    <property type="entry name" value="UDP-galactose 4-epimerase, domain 1"/>
    <property type="match status" value="1"/>
</dbReference>
<gene>
    <name evidence="1" type="ORF">LIP_0302</name>
</gene>
<dbReference type="STRING" id="1555112.LIP_0302"/>
<reference evidence="2" key="1">
    <citation type="submission" date="2015-07" db="EMBL/GenBank/DDBJ databases">
        <title>Complete genome sequence and phylogenetic analysis of Limnochorda pilosa.</title>
        <authorList>
            <person name="Watanabe M."/>
            <person name="Kojima H."/>
            <person name="Fukui M."/>
        </authorList>
    </citation>
    <scope>NUCLEOTIDE SEQUENCE [LARGE SCALE GENOMIC DNA]</scope>
    <source>
        <strain evidence="2">HC45</strain>
    </source>
</reference>
<keyword evidence="2" id="KW-1185">Reference proteome</keyword>
<dbReference type="EMBL" id="AP014924">
    <property type="protein sequence ID" value="BAS26159.1"/>
    <property type="molecule type" value="Genomic_DNA"/>
</dbReference>